<reference evidence="3" key="2">
    <citation type="journal article" date="2019" name="Int. J. Syst. Evol. Microbiol.">
        <title>The Global Catalogue of Microorganisms (GCM) 10K type strain sequencing project: providing services to taxonomists for standard genome sequencing and annotation.</title>
        <authorList>
            <consortium name="The Broad Institute Genomics Platform"/>
            <consortium name="The Broad Institute Genome Sequencing Center for Infectious Disease"/>
            <person name="Wu L."/>
            <person name="Ma J."/>
        </authorList>
    </citation>
    <scope>NUCLEOTIDE SEQUENCE [LARGE SCALE GENOMIC DNA]</scope>
    <source>
        <strain evidence="3">RDMS1</strain>
    </source>
</reference>
<comment type="caution">
    <text evidence="1">The sequence shown here is derived from an EMBL/GenBank/DDBJ whole genome shotgun (WGS) entry which is preliminary data.</text>
</comment>
<dbReference type="EMBL" id="JBHTAX010000001">
    <property type="protein sequence ID" value="MFC7191875.1"/>
    <property type="molecule type" value="Genomic_DNA"/>
</dbReference>
<reference evidence="1" key="3">
    <citation type="submission" date="2024-09" db="EMBL/GenBank/DDBJ databases">
        <authorList>
            <person name="Sun Q."/>
        </authorList>
    </citation>
    <scope>NUCLEOTIDE SEQUENCE</scope>
    <source>
        <strain evidence="1">NBRC 107106</strain>
    </source>
</reference>
<keyword evidence="3" id="KW-1185">Reference proteome</keyword>
<name>A0ABD5YWK4_9EURY</name>
<evidence type="ECO:0000313" key="1">
    <source>
        <dbReference type="EMBL" id="MFC7191875.1"/>
    </source>
</evidence>
<gene>
    <name evidence="1" type="ORF">ACFQL7_20195</name>
    <name evidence="2" type="ORF">ACFQL7_20530</name>
</gene>
<sequence length="79" mass="9137">MNLPHTIKDEVHFIRGMGDSGWRIEIYEIKDLDITDDHGYEVVYCRCGYDRAKVETYVSPEHDDIREIECAACGATIEE</sequence>
<dbReference type="GeneID" id="76201664"/>
<dbReference type="EMBL" id="JBHTAX010000002">
    <property type="protein sequence ID" value="MFC7191939.1"/>
    <property type="molecule type" value="Genomic_DNA"/>
</dbReference>
<evidence type="ECO:0000313" key="3">
    <source>
        <dbReference type="Proteomes" id="UP001596417"/>
    </source>
</evidence>
<accession>A0ABD5YWK4</accession>
<organism evidence="1 3">
    <name type="scientific">Halocatena marina</name>
    <dbReference type="NCBI Taxonomy" id="2934937"/>
    <lineage>
        <taxon>Archaea</taxon>
        <taxon>Methanobacteriati</taxon>
        <taxon>Methanobacteriota</taxon>
        <taxon>Stenosarchaea group</taxon>
        <taxon>Halobacteria</taxon>
        <taxon>Halobacteriales</taxon>
        <taxon>Natronomonadaceae</taxon>
        <taxon>Halocatena</taxon>
    </lineage>
</organism>
<proteinExistence type="predicted"/>
<dbReference type="RefSeq" id="WP_264822334.1">
    <property type="nucleotide sequence ID" value="NZ_CP110249.1"/>
</dbReference>
<dbReference type="AlphaFoldDB" id="A0ABD5YWK4"/>
<protein>
    <submittedName>
        <fullName evidence="1">Uncharacterized protein</fullName>
    </submittedName>
</protein>
<reference evidence="1" key="1">
    <citation type="journal article" date="2014" name="Int. J. Syst. Evol. Microbiol.">
        <title>Complete genome sequence of Corynebacterium casei LMG S-19264T (=DSM 44701T), isolated from a smear-ripened cheese.</title>
        <authorList>
            <consortium name="US DOE Joint Genome Institute (JGI-PGF)"/>
            <person name="Walter F."/>
            <person name="Albersmeier A."/>
            <person name="Kalinowski J."/>
            <person name="Ruckert C."/>
        </authorList>
    </citation>
    <scope>NUCLEOTIDE SEQUENCE [LARGE SCALE GENOMIC DNA]</scope>
    <source>
        <strain evidence="1">NBRC 107106</strain>
    </source>
</reference>
<evidence type="ECO:0000313" key="2">
    <source>
        <dbReference type="EMBL" id="MFC7191939.1"/>
    </source>
</evidence>
<dbReference type="Proteomes" id="UP001596417">
    <property type="component" value="Unassembled WGS sequence"/>
</dbReference>